<dbReference type="PANTHER" id="PTHR44591">
    <property type="entry name" value="STRESS RESPONSE REGULATOR PROTEIN 1"/>
    <property type="match status" value="1"/>
</dbReference>
<comment type="caution">
    <text evidence="5">The sequence shown here is derived from an EMBL/GenBank/DDBJ whole genome shotgun (WGS) entry which is preliminary data.</text>
</comment>
<dbReference type="Proteomes" id="UP000286402">
    <property type="component" value="Unassembled WGS sequence"/>
</dbReference>
<dbReference type="GO" id="GO:0000160">
    <property type="term" value="P:phosphorelay signal transduction system"/>
    <property type="evidence" value="ECO:0007669"/>
    <property type="project" value="UniProtKB-KW"/>
</dbReference>
<evidence type="ECO:0000256" key="2">
    <source>
        <dbReference type="ARBA" id="ARBA00023012"/>
    </source>
</evidence>
<dbReference type="PANTHER" id="PTHR44591:SF14">
    <property type="entry name" value="PROTEIN PILG"/>
    <property type="match status" value="1"/>
</dbReference>
<dbReference type="AlphaFoldDB" id="A0A420FJD4"/>
<feature type="modified residue" description="4-aspartylphosphate" evidence="3">
    <location>
        <position position="51"/>
    </location>
</feature>
<evidence type="ECO:0000259" key="4">
    <source>
        <dbReference type="PROSITE" id="PS50110"/>
    </source>
</evidence>
<sequence>MVILIAEDNELILRTVQYKLIKAGHEVITTTNGKDAIEKLNTMDLDLIITDIMMPFASGIEVLSSIKKLEKKIPVIVLSNMGQEEVVIEAFDLGASDFMVKPFSPEELLLRVKRLTSNNISARAIPDRL</sequence>
<dbReference type="InterPro" id="IPR050595">
    <property type="entry name" value="Bact_response_regulator"/>
</dbReference>
<proteinExistence type="predicted"/>
<dbReference type="InterPro" id="IPR001789">
    <property type="entry name" value="Sig_transdc_resp-reg_receiver"/>
</dbReference>
<evidence type="ECO:0000313" key="5">
    <source>
        <dbReference type="EMBL" id="RKF32977.1"/>
    </source>
</evidence>
<dbReference type="PROSITE" id="PS50110">
    <property type="entry name" value="RESPONSE_REGULATORY"/>
    <property type="match status" value="1"/>
</dbReference>
<gene>
    <name evidence="5" type="ORF">BCY89_12075</name>
</gene>
<evidence type="ECO:0000256" key="1">
    <source>
        <dbReference type="ARBA" id="ARBA00022553"/>
    </source>
</evidence>
<evidence type="ECO:0000313" key="6">
    <source>
        <dbReference type="Proteomes" id="UP000286402"/>
    </source>
</evidence>
<reference evidence="5 6" key="1">
    <citation type="submission" date="2016-07" db="EMBL/GenBank/DDBJ databases">
        <title>Genome analysis of Sphingobacterium siyangense T12B17.</title>
        <authorList>
            <person name="Xu D."/>
            <person name="Su Y."/>
            <person name="Zheng S."/>
        </authorList>
    </citation>
    <scope>NUCLEOTIDE SEQUENCE [LARGE SCALE GENOMIC DNA]</scope>
    <source>
        <strain evidence="5 6">T12B17</strain>
    </source>
</reference>
<dbReference type="SMART" id="SM00448">
    <property type="entry name" value="REC"/>
    <property type="match status" value="1"/>
</dbReference>
<organism evidence="5 6">
    <name type="scientific">Sphingobacterium siyangense</name>
    <dbReference type="NCBI Taxonomy" id="459529"/>
    <lineage>
        <taxon>Bacteria</taxon>
        <taxon>Pseudomonadati</taxon>
        <taxon>Bacteroidota</taxon>
        <taxon>Sphingobacteriia</taxon>
        <taxon>Sphingobacteriales</taxon>
        <taxon>Sphingobacteriaceae</taxon>
        <taxon>Sphingobacterium</taxon>
    </lineage>
</organism>
<protein>
    <submittedName>
        <fullName evidence="5">Transcriptional regulator</fullName>
    </submittedName>
</protein>
<keyword evidence="1 3" id="KW-0597">Phosphoprotein</keyword>
<keyword evidence="6" id="KW-1185">Reference proteome</keyword>
<dbReference type="Pfam" id="PF00072">
    <property type="entry name" value="Response_reg"/>
    <property type="match status" value="1"/>
</dbReference>
<evidence type="ECO:0000256" key="3">
    <source>
        <dbReference type="PROSITE-ProRule" id="PRU00169"/>
    </source>
</evidence>
<dbReference type="Gene3D" id="3.40.50.2300">
    <property type="match status" value="1"/>
</dbReference>
<dbReference type="SUPFAM" id="SSF52172">
    <property type="entry name" value="CheY-like"/>
    <property type="match status" value="1"/>
</dbReference>
<feature type="domain" description="Response regulatory" evidence="4">
    <location>
        <begin position="2"/>
        <end position="116"/>
    </location>
</feature>
<dbReference type="RefSeq" id="WP_120335280.1">
    <property type="nucleotide sequence ID" value="NZ_JBBCTW010000012.1"/>
</dbReference>
<dbReference type="CDD" id="cd17574">
    <property type="entry name" value="REC_OmpR"/>
    <property type="match status" value="1"/>
</dbReference>
<keyword evidence="2" id="KW-0902">Two-component regulatory system</keyword>
<name>A0A420FJD4_9SPHI</name>
<accession>A0A420FJD4</accession>
<dbReference type="InterPro" id="IPR011006">
    <property type="entry name" value="CheY-like_superfamily"/>
</dbReference>
<dbReference type="EMBL" id="MCAQ01000026">
    <property type="protein sequence ID" value="RKF32977.1"/>
    <property type="molecule type" value="Genomic_DNA"/>
</dbReference>